<protein>
    <submittedName>
        <fullName evidence="1">Uncharacterized protein</fullName>
    </submittedName>
</protein>
<keyword evidence="2" id="KW-1185">Reference proteome</keyword>
<name>A0A1R4HIT1_9GAMM</name>
<dbReference type="RefSeq" id="WP_087144999.1">
    <property type="nucleotide sequence ID" value="NZ_FUKI01000160.1"/>
</dbReference>
<proteinExistence type="predicted"/>
<sequence>MKHSPGQIDFEYQGQRLRLQRINDRRHRAWSNRSISIEADYSFWYEMVKQNQNIPNLAQFYATFQAAFGESGQVYDDWKGAFNFAFKVDIFKDKQTIPYLLNVVNWRSAVEFRFKKIIALSETHFDRMLVYEPFEHELSREQINRLSAYLYGYAERFWQTSSKNQTQFVKEVASNLILFGYADDTFFQQHYEDEEQFRICREQMRVA</sequence>
<dbReference type="OrthoDB" id="490302at2"/>
<accession>A0A1R4HIT1</accession>
<evidence type="ECO:0000313" key="2">
    <source>
        <dbReference type="Proteomes" id="UP000195667"/>
    </source>
</evidence>
<dbReference type="AlphaFoldDB" id="A0A1R4HIT1"/>
<dbReference type="EMBL" id="FUKI01000160">
    <property type="protein sequence ID" value="SJM95921.1"/>
    <property type="molecule type" value="Genomic_DNA"/>
</dbReference>
<evidence type="ECO:0000313" key="1">
    <source>
        <dbReference type="EMBL" id="SJM95921.1"/>
    </source>
</evidence>
<dbReference type="Proteomes" id="UP000195667">
    <property type="component" value="Unassembled WGS sequence"/>
</dbReference>
<reference evidence="2" key="1">
    <citation type="submission" date="2017-02" db="EMBL/GenBank/DDBJ databases">
        <authorList>
            <person name="Daims H."/>
        </authorList>
    </citation>
    <scope>NUCLEOTIDE SEQUENCE [LARGE SCALE GENOMIC DNA]</scope>
</reference>
<organism evidence="1 2">
    <name type="scientific">Crenothrix polyspora</name>
    <dbReference type="NCBI Taxonomy" id="360316"/>
    <lineage>
        <taxon>Bacteria</taxon>
        <taxon>Pseudomonadati</taxon>
        <taxon>Pseudomonadota</taxon>
        <taxon>Gammaproteobacteria</taxon>
        <taxon>Methylococcales</taxon>
        <taxon>Crenotrichaceae</taxon>
        <taxon>Crenothrix</taxon>
    </lineage>
</organism>
<gene>
    <name evidence="1" type="ORF">CRENPOLYSF1_800006</name>
</gene>